<comment type="caution">
    <text evidence="14">The sequence shown here is derived from an EMBL/GenBank/DDBJ whole genome shotgun (WGS) entry which is preliminary data.</text>
</comment>
<evidence type="ECO:0000256" key="6">
    <source>
        <dbReference type="ARBA" id="ARBA00022692"/>
    </source>
</evidence>
<evidence type="ECO:0000256" key="12">
    <source>
        <dbReference type="PIRSR" id="PIRSR000178-1"/>
    </source>
</evidence>
<dbReference type="SUPFAM" id="SSF81343">
    <property type="entry name" value="Fumarate reductase respiratory complex transmembrane subunits"/>
    <property type="match status" value="1"/>
</dbReference>
<dbReference type="Pfam" id="PF01127">
    <property type="entry name" value="Sdh_cyt"/>
    <property type="match status" value="1"/>
</dbReference>
<name>A0A0D0L894_VARPD</name>
<dbReference type="Proteomes" id="UP000032067">
    <property type="component" value="Unassembled WGS sequence"/>
</dbReference>
<feature type="transmembrane region" description="Helical" evidence="13">
    <location>
        <begin position="122"/>
        <end position="145"/>
    </location>
</feature>
<keyword evidence="8 13" id="KW-1133">Transmembrane helix</keyword>
<evidence type="ECO:0000256" key="5">
    <source>
        <dbReference type="ARBA" id="ARBA00022617"/>
    </source>
</evidence>
<comment type="subunit">
    <text evidence="11">Part of an enzyme complex containing four subunits: a flavoprotein, an iron-sulfur protein, plus two membrane-anchoring proteins, SdhC and SdhD. The complex can form homotrimers.</text>
</comment>
<dbReference type="GO" id="GO:0016020">
    <property type="term" value="C:membrane"/>
    <property type="evidence" value="ECO:0007669"/>
    <property type="project" value="UniProtKB-SubCell"/>
</dbReference>
<evidence type="ECO:0000256" key="3">
    <source>
        <dbReference type="ARBA" id="ARBA00007244"/>
    </source>
</evidence>
<sequence>MTELATPPRPPRREFRNINAFTDLTTYRLPPAGIVSILHRVSGVIMFLLLPFIIWMFDTSLSSDYSFARFKAAFNSGLGFVPGWFFKLVALALIWAYLHHFIAGLRHLWMDVSHAAVTKEFGHTSAVVTLALSVLLTVVLGAKLFGLY</sequence>
<evidence type="ECO:0000256" key="10">
    <source>
        <dbReference type="ARBA" id="ARBA00023136"/>
    </source>
</evidence>
<evidence type="ECO:0000256" key="11">
    <source>
        <dbReference type="ARBA" id="ARBA00025912"/>
    </source>
</evidence>
<evidence type="ECO:0000313" key="14">
    <source>
        <dbReference type="EMBL" id="KIQ34537.1"/>
    </source>
</evidence>
<feature type="transmembrane region" description="Helical" evidence="13">
    <location>
        <begin position="78"/>
        <end position="102"/>
    </location>
</feature>
<dbReference type="InterPro" id="IPR014314">
    <property type="entry name" value="Succ_DH_cytb556"/>
</dbReference>
<keyword evidence="5 12" id="KW-0349">Heme</keyword>
<comment type="cofactor">
    <cofactor evidence="12">
        <name>heme</name>
        <dbReference type="ChEBI" id="CHEBI:30413"/>
    </cofactor>
    <text evidence="12">The heme is bound between the two transmembrane subunits.</text>
</comment>
<keyword evidence="6 13" id="KW-0812">Transmembrane</keyword>
<proteinExistence type="inferred from homology"/>
<dbReference type="AlphaFoldDB" id="A0A0D0L894"/>
<protein>
    <recommendedName>
        <fullName evidence="4">Succinate dehydrogenase cytochrome b556 subunit</fullName>
    </recommendedName>
</protein>
<dbReference type="CDD" id="cd03499">
    <property type="entry name" value="SQR_TypeC_SdhC"/>
    <property type="match status" value="1"/>
</dbReference>
<dbReference type="GO" id="GO:0006099">
    <property type="term" value="P:tricarboxylic acid cycle"/>
    <property type="evidence" value="ECO:0007669"/>
    <property type="project" value="InterPro"/>
</dbReference>
<comment type="subcellular location">
    <subcellularLocation>
        <location evidence="2">Membrane</location>
    </subcellularLocation>
</comment>
<evidence type="ECO:0000256" key="2">
    <source>
        <dbReference type="ARBA" id="ARBA00004370"/>
    </source>
</evidence>
<dbReference type="RefSeq" id="WP_042578074.1">
    <property type="nucleotide sequence ID" value="NZ_JXQQ01000014.1"/>
</dbReference>
<evidence type="ECO:0000256" key="9">
    <source>
        <dbReference type="ARBA" id="ARBA00023004"/>
    </source>
</evidence>
<organism evidence="14 15">
    <name type="scientific">Variovorax paradoxus</name>
    <dbReference type="NCBI Taxonomy" id="34073"/>
    <lineage>
        <taxon>Bacteria</taxon>
        <taxon>Pseudomonadati</taxon>
        <taxon>Pseudomonadota</taxon>
        <taxon>Betaproteobacteria</taxon>
        <taxon>Burkholderiales</taxon>
        <taxon>Comamonadaceae</taxon>
        <taxon>Variovorax</taxon>
    </lineage>
</organism>
<keyword evidence="7 12" id="KW-0479">Metal-binding</keyword>
<evidence type="ECO:0000256" key="8">
    <source>
        <dbReference type="ARBA" id="ARBA00022989"/>
    </source>
</evidence>
<gene>
    <name evidence="14" type="ORF">RT97_07050</name>
</gene>
<comment type="similarity">
    <text evidence="3">Belongs to the cytochrome b560 family.</text>
</comment>
<dbReference type="EMBL" id="JXQQ01000014">
    <property type="protein sequence ID" value="KIQ34537.1"/>
    <property type="molecule type" value="Genomic_DNA"/>
</dbReference>
<reference evidence="14 15" key="1">
    <citation type="submission" date="2014-12" db="EMBL/GenBank/DDBJ databases">
        <title>16Stimator: statistical estimation of ribosomal gene copy numbers from draft genome assemblies.</title>
        <authorList>
            <person name="Perisin M.A."/>
            <person name="Vetter M."/>
            <person name="Gilbert J.A."/>
            <person name="Bergelson J."/>
        </authorList>
    </citation>
    <scope>NUCLEOTIDE SEQUENCE [LARGE SCALE GENOMIC DNA]</scope>
    <source>
        <strain evidence="14 15">MEDvA23</strain>
    </source>
</reference>
<feature type="binding site" description="axial binding residue" evidence="12">
    <location>
        <position position="100"/>
    </location>
    <ligand>
        <name>heme</name>
        <dbReference type="ChEBI" id="CHEBI:30413"/>
        <note>ligand shared with second transmembrane subunit</note>
    </ligand>
    <ligandPart>
        <name>Fe</name>
        <dbReference type="ChEBI" id="CHEBI:18248"/>
    </ligandPart>
</feature>
<dbReference type="GO" id="GO:0046872">
    <property type="term" value="F:metal ion binding"/>
    <property type="evidence" value="ECO:0007669"/>
    <property type="project" value="UniProtKB-KW"/>
</dbReference>
<accession>A0A0D0L894</accession>
<keyword evidence="10 13" id="KW-0472">Membrane</keyword>
<dbReference type="Gene3D" id="1.20.1300.10">
    <property type="entry name" value="Fumarate reductase/succinate dehydrogenase, transmembrane subunit"/>
    <property type="match status" value="1"/>
</dbReference>
<evidence type="ECO:0000256" key="1">
    <source>
        <dbReference type="ARBA" id="ARBA00004050"/>
    </source>
</evidence>
<dbReference type="InterPro" id="IPR034804">
    <property type="entry name" value="SQR/QFR_C/D"/>
</dbReference>
<keyword evidence="9 12" id="KW-0408">Iron</keyword>
<comment type="function">
    <text evidence="1">Membrane-anchoring subunit of succinate dehydrogenase (SDH).</text>
</comment>
<dbReference type="NCBIfam" id="TIGR02970">
    <property type="entry name" value="succ_dehyd_cytB"/>
    <property type="match status" value="1"/>
</dbReference>
<evidence type="ECO:0000256" key="4">
    <source>
        <dbReference type="ARBA" id="ARBA00020076"/>
    </source>
</evidence>
<dbReference type="InterPro" id="IPR000701">
    <property type="entry name" value="SuccDH_FuR_B_TM-su"/>
</dbReference>
<evidence type="ECO:0000256" key="13">
    <source>
        <dbReference type="SAM" id="Phobius"/>
    </source>
</evidence>
<dbReference type="OrthoDB" id="9799441at2"/>
<evidence type="ECO:0000313" key="15">
    <source>
        <dbReference type="Proteomes" id="UP000032067"/>
    </source>
</evidence>
<evidence type="ECO:0000256" key="7">
    <source>
        <dbReference type="ARBA" id="ARBA00022723"/>
    </source>
</evidence>
<dbReference type="PIRSF" id="PIRSF000178">
    <property type="entry name" value="SDH_cyt_b560"/>
    <property type="match status" value="1"/>
</dbReference>
<feature type="transmembrane region" description="Helical" evidence="13">
    <location>
        <begin position="37"/>
        <end position="57"/>
    </location>
</feature>
<dbReference type="GO" id="GO:0009055">
    <property type="term" value="F:electron transfer activity"/>
    <property type="evidence" value="ECO:0007669"/>
    <property type="project" value="InterPro"/>
</dbReference>